<evidence type="ECO:0000256" key="5">
    <source>
        <dbReference type="ARBA" id="ARBA00022970"/>
    </source>
</evidence>
<dbReference type="Pfam" id="PF00528">
    <property type="entry name" value="BPD_transp_1"/>
    <property type="match status" value="1"/>
</dbReference>
<dbReference type="GO" id="GO:0006865">
    <property type="term" value="P:amino acid transport"/>
    <property type="evidence" value="ECO:0007669"/>
    <property type="project" value="UniProtKB-KW"/>
</dbReference>
<dbReference type="FunFam" id="1.10.3720.10:FF:000006">
    <property type="entry name" value="Glutamate/aspartate ABC transporter, permease protein GltK"/>
    <property type="match status" value="1"/>
</dbReference>
<evidence type="ECO:0000313" key="11">
    <source>
        <dbReference type="Proteomes" id="UP000186112"/>
    </source>
</evidence>
<comment type="caution">
    <text evidence="10">The sequence shown here is derived from an EMBL/GenBank/DDBJ whole genome shotgun (WGS) entry which is preliminary data.</text>
</comment>
<evidence type="ECO:0000256" key="6">
    <source>
        <dbReference type="ARBA" id="ARBA00022989"/>
    </source>
</evidence>
<dbReference type="PANTHER" id="PTHR30614:SF0">
    <property type="entry name" value="L-CYSTINE TRANSPORT SYSTEM PERMEASE PROTEIN TCYL"/>
    <property type="match status" value="1"/>
</dbReference>
<dbReference type="NCBIfam" id="TIGR01726">
    <property type="entry name" value="HEQRo_perm_3TM"/>
    <property type="match status" value="1"/>
</dbReference>
<dbReference type="Proteomes" id="UP000186112">
    <property type="component" value="Unassembled WGS sequence"/>
</dbReference>
<dbReference type="Gene3D" id="1.10.3720.10">
    <property type="entry name" value="MetI-like"/>
    <property type="match status" value="1"/>
</dbReference>
<evidence type="ECO:0000259" key="9">
    <source>
        <dbReference type="PROSITE" id="PS50928"/>
    </source>
</evidence>
<dbReference type="InterPro" id="IPR035906">
    <property type="entry name" value="MetI-like_sf"/>
</dbReference>
<dbReference type="AlphaFoldDB" id="A0A1U7M2F4"/>
<feature type="transmembrane region" description="Helical" evidence="8">
    <location>
        <begin position="84"/>
        <end position="103"/>
    </location>
</feature>
<keyword evidence="11" id="KW-1185">Reference proteome</keyword>
<name>A0A1U7M2F4_TISCR</name>
<feature type="transmembrane region" description="Helical" evidence="8">
    <location>
        <begin position="56"/>
        <end position="78"/>
    </location>
</feature>
<dbReference type="CDD" id="cd06261">
    <property type="entry name" value="TM_PBP2"/>
    <property type="match status" value="1"/>
</dbReference>
<protein>
    <submittedName>
        <fullName evidence="10">L-cystine transport system permease protein TcyB</fullName>
    </submittedName>
</protein>
<dbReference type="EMBL" id="LTDM01000066">
    <property type="protein sequence ID" value="OLS01494.1"/>
    <property type="molecule type" value="Genomic_DNA"/>
</dbReference>
<dbReference type="SUPFAM" id="SSF161098">
    <property type="entry name" value="MetI-like"/>
    <property type="match status" value="1"/>
</dbReference>
<reference evidence="10 11" key="1">
    <citation type="submission" date="2016-02" db="EMBL/GenBank/DDBJ databases">
        <title>Genome sequence of Tissierella creatinophila DSM 6911.</title>
        <authorList>
            <person name="Poehlein A."/>
            <person name="Daniel R."/>
        </authorList>
    </citation>
    <scope>NUCLEOTIDE SEQUENCE [LARGE SCALE GENOMIC DNA]</scope>
    <source>
        <strain evidence="10 11">DSM 6911</strain>
    </source>
</reference>
<evidence type="ECO:0000313" key="10">
    <source>
        <dbReference type="EMBL" id="OLS01494.1"/>
    </source>
</evidence>
<sequence>MSRELRIFIDSFFPILITGLKVTIPLTLIVFILGTLLAVIVAIIRIRKIKVLSQISWFYVWIIRGTPLIVQLFIVFFGLPKMGIIIPAIPAAIITFTLSVGAYSSEIVRSAILAVPTGQWEAAEALGFSYIQMMIKVILPQATKIAVPPLFNSFISLVKDTSLASTITVTEMFLATQRITARTYEPFILYIEVGLIYLIFCSVLTWLQSKVEDKLSFNKGKSIKKKEKSYVEVN</sequence>
<evidence type="ECO:0000256" key="1">
    <source>
        <dbReference type="ARBA" id="ARBA00004651"/>
    </source>
</evidence>
<dbReference type="GO" id="GO:0022857">
    <property type="term" value="F:transmembrane transporter activity"/>
    <property type="evidence" value="ECO:0007669"/>
    <property type="project" value="InterPro"/>
</dbReference>
<dbReference type="InterPro" id="IPR043429">
    <property type="entry name" value="ArtM/GltK/GlnP/TcyL/YhdX-like"/>
</dbReference>
<dbReference type="OrthoDB" id="9811552at2"/>
<comment type="similarity">
    <text evidence="8">Belongs to the binding-protein-dependent transport system permease family.</text>
</comment>
<dbReference type="InterPro" id="IPR000515">
    <property type="entry name" value="MetI-like"/>
</dbReference>
<feature type="transmembrane region" description="Helical" evidence="8">
    <location>
        <begin position="187"/>
        <end position="207"/>
    </location>
</feature>
<evidence type="ECO:0000256" key="4">
    <source>
        <dbReference type="ARBA" id="ARBA00022692"/>
    </source>
</evidence>
<evidence type="ECO:0000256" key="7">
    <source>
        <dbReference type="ARBA" id="ARBA00023136"/>
    </source>
</evidence>
<comment type="subcellular location">
    <subcellularLocation>
        <location evidence="1 8">Cell membrane</location>
        <topology evidence="1 8">Multi-pass membrane protein</topology>
    </subcellularLocation>
</comment>
<keyword evidence="3" id="KW-1003">Cell membrane</keyword>
<gene>
    <name evidence="10" type="primary">tcyB</name>
    <name evidence="10" type="ORF">TICRE_25330</name>
</gene>
<keyword evidence="4 8" id="KW-0812">Transmembrane</keyword>
<keyword evidence="5" id="KW-0029">Amino-acid transport</keyword>
<keyword evidence="7 8" id="KW-0472">Membrane</keyword>
<dbReference type="GO" id="GO:0043190">
    <property type="term" value="C:ATP-binding cassette (ABC) transporter complex"/>
    <property type="evidence" value="ECO:0007669"/>
    <property type="project" value="InterPro"/>
</dbReference>
<evidence type="ECO:0000256" key="2">
    <source>
        <dbReference type="ARBA" id="ARBA00022448"/>
    </source>
</evidence>
<feature type="transmembrane region" description="Helical" evidence="8">
    <location>
        <begin position="12"/>
        <end position="44"/>
    </location>
</feature>
<proteinExistence type="inferred from homology"/>
<evidence type="ECO:0000256" key="8">
    <source>
        <dbReference type="RuleBase" id="RU363032"/>
    </source>
</evidence>
<keyword evidence="6 8" id="KW-1133">Transmembrane helix</keyword>
<dbReference type="PANTHER" id="PTHR30614">
    <property type="entry name" value="MEMBRANE COMPONENT OF AMINO ACID ABC TRANSPORTER"/>
    <property type="match status" value="1"/>
</dbReference>
<accession>A0A1U7M2F4</accession>
<dbReference type="PROSITE" id="PS50928">
    <property type="entry name" value="ABC_TM1"/>
    <property type="match status" value="1"/>
</dbReference>
<keyword evidence="2 8" id="KW-0813">Transport</keyword>
<dbReference type="RefSeq" id="WP_075728639.1">
    <property type="nucleotide sequence ID" value="NZ_LTDM01000066.1"/>
</dbReference>
<evidence type="ECO:0000256" key="3">
    <source>
        <dbReference type="ARBA" id="ARBA00022475"/>
    </source>
</evidence>
<organism evidence="10 11">
    <name type="scientific">Tissierella creatinophila DSM 6911</name>
    <dbReference type="NCBI Taxonomy" id="1123403"/>
    <lineage>
        <taxon>Bacteria</taxon>
        <taxon>Bacillati</taxon>
        <taxon>Bacillota</taxon>
        <taxon>Tissierellia</taxon>
        <taxon>Tissierellales</taxon>
        <taxon>Tissierellaceae</taxon>
        <taxon>Tissierella</taxon>
    </lineage>
</organism>
<dbReference type="InterPro" id="IPR010065">
    <property type="entry name" value="AA_ABC_transptr_permease_3TM"/>
</dbReference>
<feature type="domain" description="ABC transmembrane type-1" evidence="9">
    <location>
        <begin position="20"/>
        <end position="208"/>
    </location>
</feature>